<feature type="region of interest" description="Disordered" evidence="1">
    <location>
        <begin position="528"/>
        <end position="561"/>
    </location>
</feature>
<dbReference type="PANTHER" id="PTHR13199">
    <property type="entry name" value="GH03947P"/>
    <property type="match status" value="1"/>
</dbReference>
<dbReference type="AlphaFoldDB" id="A0A7N0UHL2"/>
<dbReference type="InterPro" id="IPR051506">
    <property type="entry name" value="ATOS_Transcription_Regulators"/>
</dbReference>
<dbReference type="InterPro" id="IPR025261">
    <property type="entry name" value="Atos-like_cons_dom"/>
</dbReference>
<dbReference type="Pfam" id="PF13889">
    <property type="entry name" value="Chromosome_seg"/>
    <property type="match status" value="1"/>
</dbReference>
<dbReference type="SMART" id="SM01177">
    <property type="entry name" value="DUF4210"/>
    <property type="match status" value="1"/>
</dbReference>
<protein>
    <recommendedName>
        <fullName evidence="2">Atos-like conserved domain-containing protein</fullName>
    </recommendedName>
</protein>
<dbReference type="InterPro" id="IPR033473">
    <property type="entry name" value="Atos-like_C"/>
</dbReference>
<feature type="compositionally biased region" description="Basic and acidic residues" evidence="1">
    <location>
        <begin position="542"/>
        <end position="554"/>
    </location>
</feature>
<evidence type="ECO:0000313" key="3">
    <source>
        <dbReference type="EnsemblPlants" id="Kaladp0068s0102.4.v1.1"/>
    </source>
</evidence>
<feature type="region of interest" description="Disordered" evidence="1">
    <location>
        <begin position="103"/>
        <end position="122"/>
    </location>
</feature>
<keyword evidence="4" id="KW-1185">Reference proteome</keyword>
<proteinExistence type="predicted"/>
<accession>A0A7N0UHL2</accession>
<evidence type="ECO:0000259" key="2">
    <source>
        <dbReference type="SMART" id="SM01177"/>
    </source>
</evidence>
<feature type="domain" description="Atos-like conserved" evidence="2">
    <location>
        <begin position="379"/>
        <end position="438"/>
    </location>
</feature>
<dbReference type="PANTHER" id="PTHR13199:SF11">
    <property type="entry name" value="PROTEIN ATOSSA"/>
    <property type="match status" value="1"/>
</dbReference>
<dbReference type="Proteomes" id="UP000594263">
    <property type="component" value="Unplaced"/>
</dbReference>
<dbReference type="Gramene" id="Kaladp0068s0102.4.v1.1">
    <property type="protein sequence ID" value="Kaladp0068s0102.4.v1.1"/>
    <property type="gene ID" value="Kaladp0068s0102.v1.1"/>
</dbReference>
<sequence>MMGLPQVSATMISDEVAAASLAAFMQTPTRYAGLSGCENQGSMGLSCSSLGGSKSCVEFTDDLGFLKLSSQDGNGWQIGRSAHNACTSVPRIVGFEPKASTSLVNKGDEDQPNVSHTATPVHTEGKRLLRKRFLSPLNGMLVHDPFIGDSIDIGDSIAARNSRNPIDNSSIRVVQEKKRANFGDSNYHTDVNLPGPVVLPGSNSPDDNSEVCFKHFTDGPLLEEKEPFSHKLCLPPSVDHCAQETTKLKATTISMQGSNRNVTSPSLSFSPLRPKLHDRFKNRSMGKNVRRDLINDYFADDYMGRSLEGTKLGMLYSAFEHEQISKSMGNLDFPWEKTDFFATEVTSEKPDDCIQDVDLTPKCSKPGKLRRRVHIRRSLVGSFEESLLTGHLLSAKNRKKIDGFLAVLNVTGGNFSPKSQKLPFTVTSVDGDNYLLYYSSIDLTQNTSSVGCKGPRIRRSLSSDESRTERGRLHVPMKGRIQLVLSNPEKTPIHSFFCNYDLSDMPTGTKTFLRQKITLSSSCECNEGGEMKKDINPQTPKKQSDQCSGKESKVSDASSKVNENTLRSRVLRYALHLRFLCPFPKKNARLHRSNSEVSATPLSNDLDLGGERRFYLYNDLKVVFPQRQSDSDEGKLHVEYNYPSDPTYFEMSY</sequence>
<dbReference type="EnsemblPlants" id="Kaladp0068s0102.1.v1.1">
    <property type="protein sequence ID" value="Kaladp0068s0102.1.v1.1"/>
    <property type="gene ID" value="Kaladp0068s0102.v1.1"/>
</dbReference>
<dbReference type="Gramene" id="Kaladp0068s0102.1.v1.1">
    <property type="protein sequence ID" value="Kaladp0068s0102.1.v1.1"/>
    <property type="gene ID" value="Kaladp0068s0102.v1.1"/>
</dbReference>
<reference evidence="3" key="1">
    <citation type="submission" date="2021-01" db="UniProtKB">
        <authorList>
            <consortium name="EnsemblPlants"/>
        </authorList>
    </citation>
    <scope>IDENTIFICATION</scope>
</reference>
<name>A0A7N0UHL2_KALFE</name>
<dbReference type="EnsemblPlants" id="Kaladp0068s0102.4.v1.1">
    <property type="protein sequence ID" value="Kaladp0068s0102.4.v1.1"/>
    <property type="gene ID" value="Kaladp0068s0102.v1.1"/>
</dbReference>
<organism evidence="3 4">
    <name type="scientific">Kalanchoe fedtschenkoi</name>
    <name type="common">Lavender scallops</name>
    <name type="synonym">South American air plant</name>
    <dbReference type="NCBI Taxonomy" id="63787"/>
    <lineage>
        <taxon>Eukaryota</taxon>
        <taxon>Viridiplantae</taxon>
        <taxon>Streptophyta</taxon>
        <taxon>Embryophyta</taxon>
        <taxon>Tracheophyta</taxon>
        <taxon>Spermatophyta</taxon>
        <taxon>Magnoliopsida</taxon>
        <taxon>eudicotyledons</taxon>
        <taxon>Gunneridae</taxon>
        <taxon>Pentapetalae</taxon>
        <taxon>Saxifragales</taxon>
        <taxon>Crassulaceae</taxon>
        <taxon>Kalanchoe</taxon>
    </lineage>
</organism>
<evidence type="ECO:0000256" key="1">
    <source>
        <dbReference type="SAM" id="MobiDB-lite"/>
    </source>
</evidence>
<evidence type="ECO:0000313" key="4">
    <source>
        <dbReference type="Proteomes" id="UP000594263"/>
    </source>
</evidence>